<gene>
    <name evidence="3" type="primary">rsmD</name>
    <name evidence="3" type="ORF">J5Y06_08190</name>
</gene>
<keyword evidence="4" id="KW-1185">Reference proteome</keyword>
<sequence>MGRNVPDRAAEIGRRVVHHAVEEVRIVGGDLRGRALATPRSDLIRPTTDRTREAVFNVLQHRYPGALEGRRVLDLFAGTGALGLEALSRGASFTVFIEEGAEGRGLIRQNVEAFGLSGRTKIFRRDATALGPVGTMQPFGLLFADPPYNRELGQAALQSALSGGWLQEDALCVVEESAAAVFDPPQGFVTEDARSYGETVIRFLRRA</sequence>
<dbReference type="InterPro" id="IPR004398">
    <property type="entry name" value="RNA_MeTrfase_RsmD"/>
</dbReference>
<dbReference type="Gene3D" id="3.40.50.150">
    <property type="entry name" value="Vaccinia Virus protein VP39"/>
    <property type="match status" value="1"/>
</dbReference>
<reference evidence="3" key="1">
    <citation type="submission" date="2021-03" db="EMBL/GenBank/DDBJ databases">
        <title>Genome sequencing and assembly of Tianweitania sediminis.</title>
        <authorList>
            <person name="Chhetri G."/>
        </authorList>
    </citation>
    <scope>NUCLEOTIDE SEQUENCE</scope>
    <source>
        <strain evidence="3">Z8</strain>
    </source>
</reference>
<keyword evidence="2 3" id="KW-0808">Transferase</keyword>
<organism evidence="3 4">
    <name type="scientific">Tianweitania sediminis</name>
    <dbReference type="NCBI Taxonomy" id="1502156"/>
    <lineage>
        <taxon>Bacteria</taxon>
        <taxon>Pseudomonadati</taxon>
        <taxon>Pseudomonadota</taxon>
        <taxon>Alphaproteobacteria</taxon>
        <taxon>Hyphomicrobiales</taxon>
        <taxon>Phyllobacteriaceae</taxon>
        <taxon>Tianweitania</taxon>
    </lineage>
</organism>
<accession>A0A8J7RMS4</accession>
<dbReference type="EC" id="2.1.1.171" evidence="3"/>
<dbReference type="Proteomes" id="UP000666240">
    <property type="component" value="Unassembled WGS sequence"/>
</dbReference>
<evidence type="ECO:0000313" key="4">
    <source>
        <dbReference type="Proteomes" id="UP000666240"/>
    </source>
</evidence>
<dbReference type="InterPro" id="IPR002052">
    <property type="entry name" value="DNA_methylase_N6_adenine_CS"/>
</dbReference>
<dbReference type="PIRSF" id="PIRSF004553">
    <property type="entry name" value="CHP00095"/>
    <property type="match status" value="1"/>
</dbReference>
<dbReference type="PANTHER" id="PTHR43542">
    <property type="entry name" value="METHYLTRANSFERASE"/>
    <property type="match status" value="1"/>
</dbReference>
<protein>
    <submittedName>
        <fullName evidence="3">16S rRNA (Guanine(966)-N(2))-methyltransferase RsmD</fullName>
        <ecNumber evidence="3">2.1.1.171</ecNumber>
    </submittedName>
</protein>
<dbReference type="GO" id="GO:0003676">
    <property type="term" value="F:nucleic acid binding"/>
    <property type="evidence" value="ECO:0007669"/>
    <property type="project" value="InterPro"/>
</dbReference>
<dbReference type="SUPFAM" id="SSF53335">
    <property type="entry name" value="S-adenosyl-L-methionine-dependent methyltransferases"/>
    <property type="match status" value="1"/>
</dbReference>
<evidence type="ECO:0000313" key="3">
    <source>
        <dbReference type="EMBL" id="MBP0438624.1"/>
    </source>
</evidence>
<dbReference type="PROSITE" id="PS00092">
    <property type="entry name" value="N6_MTASE"/>
    <property type="match status" value="1"/>
</dbReference>
<dbReference type="Pfam" id="PF03602">
    <property type="entry name" value="Cons_hypoth95"/>
    <property type="match status" value="1"/>
</dbReference>
<dbReference type="AlphaFoldDB" id="A0A8J7RMS4"/>
<dbReference type="EMBL" id="JAGIYY010000002">
    <property type="protein sequence ID" value="MBP0438624.1"/>
    <property type="molecule type" value="Genomic_DNA"/>
</dbReference>
<keyword evidence="1 3" id="KW-0489">Methyltransferase</keyword>
<dbReference type="PANTHER" id="PTHR43542:SF1">
    <property type="entry name" value="METHYLTRANSFERASE"/>
    <property type="match status" value="1"/>
</dbReference>
<dbReference type="GO" id="GO:0052913">
    <property type="term" value="F:16S rRNA (guanine(966)-N(2))-methyltransferase activity"/>
    <property type="evidence" value="ECO:0007669"/>
    <property type="project" value="UniProtKB-EC"/>
</dbReference>
<comment type="caution">
    <text evidence="3">The sequence shown here is derived from an EMBL/GenBank/DDBJ whole genome shotgun (WGS) entry which is preliminary data.</text>
</comment>
<evidence type="ECO:0000256" key="2">
    <source>
        <dbReference type="ARBA" id="ARBA00022679"/>
    </source>
</evidence>
<proteinExistence type="predicted"/>
<dbReference type="NCBIfam" id="TIGR00095">
    <property type="entry name" value="16S rRNA (guanine(966)-N(2))-methyltransferase RsmD"/>
    <property type="match status" value="1"/>
</dbReference>
<evidence type="ECO:0000256" key="1">
    <source>
        <dbReference type="ARBA" id="ARBA00022603"/>
    </source>
</evidence>
<dbReference type="InterPro" id="IPR029063">
    <property type="entry name" value="SAM-dependent_MTases_sf"/>
</dbReference>
<name>A0A8J7RMS4_9HYPH</name>